<evidence type="ECO:0000256" key="1">
    <source>
        <dbReference type="SAM" id="MobiDB-lite"/>
    </source>
</evidence>
<feature type="non-terminal residue" evidence="3">
    <location>
        <position position="346"/>
    </location>
</feature>
<dbReference type="PANTHER" id="PTHR22933:SF42">
    <property type="entry name" value="FI18455P1-RELATED"/>
    <property type="match status" value="1"/>
</dbReference>
<dbReference type="PROSITE" id="PS50940">
    <property type="entry name" value="CHIT_BIND_II"/>
    <property type="match status" value="1"/>
</dbReference>
<feature type="non-terminal residue" evidence="3">
    <location>
        <position position="1"/>
    </location>
</feature>
<dbReference type="GO" id="GO:0005576">
    <property type="term" value="C:extracellular region"/>
    <property type="evidence" value="ECO:0007669"/>
    <property type="project" value="InterPro"/>
</dbReference>
<dbReference type="GO" id="GO:0008061">
    <property type="term" value="F:chitin binding"/>
    <property type="evidence" value="ECO:0007669"/>
    <property type="project" value="InterPro"/>
</dbReference>
<dbReference type="EMBL" id="GEBQ01012593">
    <property type="protein sequence ID" value="JAT27384.1"/>
    <property type="molecule type" value="Transcribed_RNA"/>
</dbReference>
<dbReference type="AlphaFoldDB" id="A0A1B6LUM8"/>
<dbReference type="Gene3D" id="2.170.140.10">
    <property type="entry name" value="Chitin binding domain"/>
    <property type="match status" value="1"/>
</dbReference>
<evidence type="ECO:0000259" key="2">
    <source>
        <dbReference type="PROSITE" id="PS50940"/>
    </source>
</evidence>
<gene>
    <name evidence="3" type="ORF">g.52175</name>
</gene>
<name>A0A1B6LUM8_9HEMI</name>
<reference evidence="3" key="1">
    <citation type="submission" date="2015-11" db="EMBL/GenBank/DDBJ databases">
        <title>De novo transcriptome assembly of four potential Pierce s Disease insect vectors from Arizona vineyards.</title>
        <authorList>
            <person name="Tassone E.E."/>
        </authorList>
    </citation>
    <scope>NUCLEOTIDE SEQUENCE</scope>
</reference>
<feature type="region of interest" description="Disordered" evidence="1">
    <location>
        <begin position="227"/>
        <end position="346"/>
    </location>
</feature>
<organism evidence="3">
    <name type="scientific">Graphocephala atropunctata</name>
    <dbReference type="NCBI Taxonomy" id="36148"/>
    <lineage>
        <taxon>Eukaryota</taxon>
        <taxon>Metazoa</taxon>
        <taxon>Ecdysozoa</taxon>
        <taxon>Arthropoda</taxon>
        <taxon>Hexapoda</taxon>
        <taxon>Insecta</taxon>
        <taxon>Pterygota</taxon>
        <taxon>Neoptera</taxon>
        <taxon>Paraneoptera</taxon>
        <taxon>Hemiptera</taxon>
        <taxon>Auchenorrhyncha</taxon>
        <taxon>Membracoidea</taxon>
        <taxon>Cicadellidae</taxon>
        <taxon>Cicadellinae</taxon>
        <taxon>Cicadellini</taxon>
        <taxon>Graphocephala</taxon>
    </lineage>
</organism>
<accession>A0A1B6LUM8</accession>
<dbReference type="SMART" id="SM00494">
    <property type="entry name" value="ChtBD2"/>
    <property type="match status" value="1"/>
</dbReference>
<protein>
    <recommendedName>
        <fullName evidence="2">Chitin-binding type-2 domain-containing protein</fullName>
    </recommendedName>
</protein>
<dbReference type="SUPFAM" id="SSF57625">
    <property type="entry name" value="Invertebrate chitin-binding proteins"/>
    <property type="match status" value="1"/>
</dbReference>
<feature type="compositionally biased region" description="Polar residues" evidence="1">
    <location>
        <begin position="227"/>
        <end position="279"/>
    </location>
</feature>
<dbReference type="PANTHER" id="PTHR22933">
    <property type="entry name" value="FI18007P1-RELATED"/>
    <property type="match status" value="1"/>
</dbReference>
<feature type="compositionally biased region" description="Basic and acidic residues" evidence="1">
    <location>
        <begin position="115"/>
        <end position="129"/>
    </location>
</feature>
<feature type="compositionally biased region" description="Polar residues" evidence="1">
    <location>
        <begin position="159"/>
        <end position="168"/>
    </location>
</feature>
<dbReference type="InterPro" id="IPR052976">
    <property type="entry name" value="Scoloptoxin-like"/>
</dbReference>
<feature type="region of interest" description="Disordered" evidence="1">
    <location>
        <begin position="102"/>
        <end position="175"/>
    </location>
</feature>
<dbReference type="InterPro" id="IPR036508">
    <property type="entry name" value="Chitin-bd_dom_sf"/>
</dbReference>
<dbReference type="Pfam" id="PF01607">
    <property type="entry name" value="CBM_14"/>
    <property type="match status" value="1"/>
</dbReference>
<dbReference type="InterPro" id="IPR002557">
    <property type="entry name" value="Chitin-bd_dom"/>
</dbReference>
<sequence>GVDFPVLPNIPSTSFSCRAVRKPGYYADLDTDCQVFHICDGGRKISFLCPNGTVFRQSHLICDWWFRVDCGKSVELYEESAEQLAADQRIYKERAEAISRAMHKGTQAQVSSPPPRREERQRVRADTHIDAPVFASAKQNFENRQNARKQGSFVRRQQKSQTEGSFDSSQDHNGNHLQYKTAEEVRLIKPNIEEKEQQVLSETASFASSRGARFGNQLYQGSFFTSSSQTNDGATPNSKIPSNVNSFSQNSGPTPSINSNVQPSPQQPLVTTQNSYISSPPTPLSFKPNTQQPSAPPPSRNFRSEGRLLPTSSQNNNFRPSSSQSNIFRNRRPSSNSQNGRSTKQP</sequence>
<proteinExistence type="predicted"/>
<feature type="domain" description="Chitin-binding type-2" evidence="2">
    <location>
        <begin position="14"/>
        <end position="72"/>
    </location>
</feature>
<evidence type="ECO:0000313" key="3">
    <source>
        <dbReference type="EMBL" id="JAT27384.1"/>
    </source>
</evidence>
<feature type="compositionally biased region" description="Polar residues" evidence="1">
    <location>
        <begin position="310"/>
        <end position="346"/>
    </location>
</feature>